<accession>B8BE80</accession>
<dbReference type="Gramene" id="BGIOSGA030023-TA">
    <property type="protein sequence ID" value="BGIOSGA030023-PA"/>
    <property type="gene ID" value="BGIOSGA030023"/>
</dbReference>
<sequence length="343" mass="37989">MGNCCGKDAPTDHSRHKTSPNHHLQGPDPPKFMNGPPPPTTAVRDSMKGPSPSPVARDSTKGKGGGLQEQEEGEERGVQPRKEEDLCGPPLPANSPHHYPPHQSHPPLEQPKGRDDLGASLPSSFEQPRGRVLHKKEDDLNASLPAKVLHQFAPPLEQPRGVLHKKEEGLHASSLPAKKPHHSVPPLEQPKGRGLREKDDDLDASLLAKILHQSLPPPSEQPTRRGVLHKKEEGLHASSPLAKMPYHSLLPQTEQAQGRISEEILHVPLPAAMPRNFSPEQQEERQRISSRSKISHTPAPPPREHRDEGGSHKLLPTKMSDSLFPSQKEERAKMLHREQDYRI</sequence>
<dbReference type="EMBL" id="CM000134">
    <property type="protein sequence ID" value="EEC84318.1"/>
    <property type="molecule type" value="Genomic_DNA"/>
</dbReference>
<proteinExistence type="predicted"/>
<feature type="compositionally biased region" description="Basic and acidic residues" evidence="1">
    <location>
        <begin position="75"/>
        <end position="85"/>
    </location>
</feature>
<keyword evidence="3" id="KW-1185">Reference proteome</keyword>
<dbReference type="Proteomes" id="UP000007015">
    <property type="component" value="Chromosome 9"/>
</dbReference>
<evidence type="ECO:0000313" key="2">
    <source>
        <dbReference type="EMBL" id="EEC84318.1"/>
    </source>
</evidence>
<feature type="region of interest" description="Disordered" evidence="1">
    <location>
        <begin position="1"/>
        <end position="139"/>
    </location>
</feature>
<evidence type="ECO:0000313" key="3">
    <source>
        <dbReference type="Proteomes" id="UP000007015"/>
    </source>
</evidence>
<dbReference type="HOGENOM" id="CLU_809829_0_0_1"/>
<feature type="compositionally biased region" description="Low complexity" evidence="1">
    <location>
        <begin position="95"/>
        <end position="107"/>
    </location>
</feature>
<dbReference type="AlphaFoldDB" id="B8BE80"/>
<organism evidence="2 3">
    <name type="scientific">Oryza sativa subsp. indica</name>
    <name type="common">Rice</name>
    <dbReference type="NCBI Taxonomy" id="39946"/>
    <lineage>
        <taxon>Eukaryota</taxon>
        <taxon>Viridiplantae</taxon>
        <taxon>Streptophyta</taxon>
        <taxon>Embryophyta</taxon>
        <taxon>Tracheophyta</taxon>
        <taxon>Spermatophyta</taxon>
        <taxon>Magnoliopsida</taxon>
        <taxon>Liliopsida</taxon>
        <taxon>Poales</taxon>
        <taxon>Poaceae</taxon>
        <taxon>BOP clade</taxon>
        <taxon>Oryzoideae</taxon>
        <taxon>Oryzeae</taxon>
        <taxon>Oryzinae</taxon>
        <taxon>Oryza</taxon>
        <taxon>Oryza sativa</taxon>
    </lineage>
</organism>
<evidence type="ECO:0000256" key="1">
    <source>
        <dbReference type="SAM" id="MobiDB-lite"/>
    </source>
</evidence>
<feature type="compositionally biased region" description="Pro residues" evidence="1">
    <location>
        <begin position="27"/>
        <end position="40"/>
    </location>
</feature>
<feature type="compositionally biased region" description="Basic and acidic residues" evidence="1">
    <location>
        <begin position="190"/>
        <end position="199"/>
    </location>
</feature>
<protein>
    <submittedName>
        <fullName evidence="2">Uncharacterized protein</fullName>
    </submittedName>
</protein>
<feature type="compositionally biased region" description="Basic and acidic residues" evidence="1">
    <location>
        <begin position="302"/>
        <end position="311"/>
    </location>
</feature>
<reference evidence="2 3" key="1">
    <citation type="journal article" date="2005" name="PLoS Biol.">
        <title>The genomes of Oryza sativa: a history of duplications.</title>
        <authorList>
            <person name="Yu J."/>
            <person name="Wang J."/>
            <person name="Lin W."/>
            <person name="Li S."/>
            <person name="Li H."/>
            <person name="Zhou J."/>
            <person name="Ni P."/>
            <person name="Dong W."/>
            <person name="Hu S."/>
            <person name="Zeng C."/>
            <person name="Zhang J."/>
            <person name="Zhang Y."/>
            <person name="Li R."/>
            <person name="Xu Z."/>
            <person name="Li S."/>
            <person name="Li X."/>
            <person name="Zheng H."/>
            <person name="Cong L."/>
            <person name="Lin L."/>
            <person name="Yin J."/>
            <person name="Geng J."/>
            <person name="Li G."/>
            <person name="Shi J."/>
            <person name="Liu J."/>
            <person name="Lv H."/>
            <person name="Li J."/>
            <person name="Wang J."/>
            <person name="Deng Y."/>
            <person name="Ran L."/>
            <person name="Shi X."/>
            <person name="Wang X."/>
            <person name="Wu Q."/>
            <person name="Li C."/>
            <person name="Ren X."/>
            <person name="Wang J."/>
            <person name="Wang X."/>
            <person name="Li D."/>
            <person name="Liu D."/>
            <person name="Zhang X."/>
            <person name="Ji Z."/>
            <person name="Zhao W."/>
            <person name="Sun Y."/>
            <person name="Zhang Z."/>
            <person name="Bao J."/>
            <person name="Han Y."/>
            <person name="Dong L."/>
            <person name="Ji J."/>
            <person name="Chen P."/>
            <person name="Wu S."/>
            <person name="Liu J."/>
            <person name="Xiao Y."/>
            <person name="Bu D."/>
            <person name="Tan J."/>
            <person name="Yang L."/>
            <person name="Ye C."/>
            <person name="Zhang J."/>
            <person name="Xu J."/>
            <person name="Zhou Y."/>
            <person name="Yu Y."/>
            <person name="Zhang B."/>
            <person name="Zhuang S."/>
            <person name="Wei H."/>
            <person name="Liu B."/>
            <person name="Lei M."/>
            <person name="Yu H."/>
            <person name="Li Y."/>
            <person name="Xu H."/>
            <person name="Wei S."/>
            <person name="He X."/>
            <person name="Fang L."/>
            <person name="Zhang Z."/>
            <person name="Zhang Y."/>
            <person name="Huang X."/>
            <person name="Su Z."/>
            <person name="Tong W."/>
            <person name="Li J."/>
            <person name="Tong Z."/>
            <person name="Li S."/>
            <person name="Ye J."/>
            <person name="Wang L."/>
            <person name="Fang L."/>
            <person name="Lei T."/>
            <person name="Chen C."/>
            <person name="Chen H."/>
            <person name="Xu Z."/>
            <person name="Li H."/>
            <person name="Huang H."/>
            <person name="Zhang F."/>
            <person name="Xu H."/>
            <person name="Li N."/>
            <person name="Zhao C."/>
            <person name="Li S."/>
            <person name="Dong L."/>
            <person name="Huang Y."/>
            <person name="Li L."/>
            <person name="Xi Y."/>
            <person name="Qi Q."/>
            <person name="Li W."/>
            <person name="Zhang B."/>
            <person name="Hu W."/>
            <person name="Zhang Y."/>
            <person name="Tian X."/>
            <person name="Jiao Y."/>
            <person name="Liang X."/>
            <person name="Jin J."/>
            <person name="Gao L."/>
            <person name="Zheng W."/>
            <person name="Hao B."/>
            <person name="Liu S."/>
            <person name="Wang W."/>
            <person name="Yuan L."/>
            <person name="Cao M."/>
            <person name="McDermott J."/>
            <person name="Samudrala R."/>
            <person name="Wang J."/>
            <person name="Wong G.K."/>
            <person name="Yang H."/>
        </authorList>
    </citation>
    <scope>NUCLEOTIDE SEQUENCE [LARGE SCALE GENOMIC DNA]</scope>
    <source>
        <strain evidence="3">cv. 93-11</strain>
    </source>
</reference>
<feature type="region of interest" description="Disordered" evidence="1">
    <location>
        <begin position="165"/>
        <end position="343"/>
    </location>
</feature>
<name>B8BE80_ORYSI</name>
<gene>
    <name evidence="2" type="ORF">OsI_30817</name>
</gene>
<dbReference type="OMA" id="VRDSMKG"/>
<feature type="compositionally biased region" description="Basic and acidic residues" evidence="1">
    <location>
        <begin position="327"/>
        <end position="343"/>
    </location>
</feature>